<dbReference type="AlphaFoldDB" id="A0A7W9WRX9"/>
<evidence type="ECO:0000313" key="1">
    <source>
        <dbReference type="EMBL" id="MBB6103680.1"/>
    </source>
</evidence>
<gene>
    <name evidence="1" type="ORF">F4827_003535</name>
</gene>
<evidence type="ECO:0000313" key="2">
    <source>
        <dbReference type="Proteomes" id="UP000571554"/>
    </source>
</evidence>
<proteinExistence type="predicted"/>
<accession>A0A7W9WRX9</accession>
<name>A0A7W9WRX9_9BURK</name>
<dbReference type="RefSeq" id="WP_183725264.1">
    <property type="nucleotide sequence ID" value="NZ_JACHBW010000009.1"/>
</dbReference>
<sequence length="60" mass="6467">MEKQFIARIGNARPESAHQIVQAALRSAATASTPNGAIDLLGEALLELERLLALNSEQMH</sequence>
<protein>
    <submittedName>
        <fullName evidence="1">Uncharacterized protein</fullName>
    </submittedName>
</protein>
<reference evidence="1 2" key="1">
    <citation type="submission" date="2020-08" db="EMBL/GenBank/DDBJ databases">
        <title>Above-ground endophytic microbial communities from plants in different locations in the United States.</title>
        <authorList>
            <person name="Frank C."/>
        </authorList>
    </citation>
    <scope>NUCLEOTIDE SEQUENCE [LARGE SCALE GENOMIC DNA]</scope>
    <source>
        <strain evidence="1 2">WP4_2_2</strain>
    </source>
</reference>
<comment type="caution">
    <text evidence="1">The sequence shown here is derived from an EMBL/GenBank/DDBJ whole genome shotgun (WGS) entry which is preliminary data.</text>
</comment>
<keyword evidence="2" id="KW-1185">Reference proteome</keyword>
<dbReference type="EMBL" id="JACHBW010000009">
    <property type="protein sequence ID" value="MBB6103680.1"/>
    <property type="molecule type" value="Genomic_DNA"/>
</dbReference>
<organism evidence="1 2">
    <name type="scientific">Paraburkholderia bannensis</name>
    <dbReference type="NCBI Taxonomy" id="765414"/>
    <lineage>
        <taxon>Bacteria</taxon>
        <taxon>Pseudomonadati</taxon>
        <taxon>Pseudomonadota</taxon>
        <taxon>Betaproteobacteria</taxon>
        <taxon>Burkholderiales</taxon>
        <taxon>Burkholderiaceae</taxon>
        <taxon>Paraburkholderia</taxon>
    </lineage>
</organism>
<dbReference type="Proteomes" id="UP000571554">
    <property type="component" value="Unassembled WGS sequence"/>
</dbReference>